<organism evidence="11 12">
    <name type="scientific">Gleimia coleocanis DSM 15436</name>
    <dbReference type="NCBI Taxonomy" id="525245"/>
    <lineage>
        <taxon>Bacteria</taxon>
        <taxon>Bacillati</taxon>
        <taxon>Actinomycetota</taxon>
        <taxon>Actinomycetes</taxon>
        <taxon>Actinomycetales</taxon>
        <taxon>Actinomycetaceae</taxon>
        <taxon>Gleimia</taxon>
    </lineage>
</organism>
<dbReference type="AlphaFoldDB" id="C0VYB8"/>
<dbReference type="FunFam" id="2.60.34.10:FF:000014">
    <property type="entry name" value="Chaperone protein DnaK HSP70"/>
    <property type="match status" value="1"/>
</dbReference>
<dbReference type="RefSeq" id="WP_006547155.1">
    <property type="nucleotide sequence ID" value="NZ_DS999545.1"/>
</dbReference>
<feature type="region of interest" description="Disordered" evidence="10">
    <location>
        <begin position="587"/>
        <end position="619"/>
    </location>
</feature>
<evidence type="ECO:0000256" key="4">
    <source>
        <dbReference type="ARBA" id="ARBA00022840"/>
    </source>
</evidence>
<dbReference type="Proteomes" id="UP000010301">
    <property type="component" value="Unassembled WGS sequence"/>
</dbReference>
<evidence type="ECO:0000256" key="3">
    <source>
        <dbReference type="ARBA" id="ARBA00022741"/>
    </source>
</evidence>
<dbReference type="FunFam" id="1.20.1270.10:FF:000001">
    <property type="entry name" value="Molecular chaperone DnaK"/>
    <property type="match status" value="1"/>
</dbReference>
<dbReference type="PRINTS" id="PR00301">
    <property type="entry name" value="HEATSHOCK70"/>
</dbReference>
<dbReference type="FunFam" id="3.30.420.40:FF:000071">
    <property type="entry name" value="Molecular chaperone DnaK"/>
    <property type="match status" value="1"/>
</dbReference>
<evidence type="ECO:0000256" key="5">
    <source>
        <dbReference type="ARBA" id="ARBA00023016"/>
    </source>
</evidence>
<dbReference type="GO" id="GO:0005524">
    <property type="term" value="F:ATP binding"/>
    <property type="evidence" value="ECO:0007669"/>
    <property type="project" value="UniProtKB-UniRule"/>
</dbReference>
<dbReference type="Pfam" id="PF00012">
    <property type="entry name" value="HSP70"/>
    <property type="match status" value="1"/>
</dbReference>
<dbReference type="Gene3D" id="2.60.34.10">
    <property type="entry name" value="Substrate Binding Domain Of DNAk, Chain A, domain 1"/>
    <property type="match status" value="1"/>
</dbReference>
<dbReference type="Gene3D" id="3.30.420.40">
    <property type="match status" value="3"/>
</dbReference>
<evidence type="ECO:0000313" key="11">
    <source>
        <dbReference type="EMBL" id="EEH64421.1"/>
    </source>
</evidence>
<comment type="function">
    <text evidence="7">Acts as a chaperone.</text>
</comment>
<dbReference type="FunFam" id="3.90.640.10:FF:000003">
    <property type="entry name" value="Molecular chaperone DnaK"/>
    <property type="match status" value="1"/>
</dbReference>
<evidence type="ECO:0000313" key="12">
    <source>
        <dbReference type="Proteomes" id="UP000010301"/>
    </source>
</evidence>
<dbReference type="InterPro" id="IPR043129">
    <property type="entry name" value="ATPase_NBD"/>
</dbReference>
<dbReference type="SUPFAM" id="SSF53067">
    <property type="entry name" value="Actin-like ATPase domain"/>
    <property type="match status" value="2"/>
</dbReference>
<keyword evidence="12" id="KW-1185">Reference proteome</keyword>
<dbReference type="HAMAP" id="MF_00332">
    <property type="entry name" value="DnaK"/>
    <property type="match status" value="1"/>
</dbReference>
<reference evidence="11 12" key="1">
    <citation type="submission" date="2009-01" db="EMBL/GenBank/DDBJ databases">
        <authorList>
            <person name="Qin X."/>
            <person name="Bachman B."/>
            <person name="Battles P."/>
            <person name="Bell A."/>
            <person name="Bess C."/>
            <person name="Bickham C."/>
            <person name="Chaboub L."/>
            <person name="Chen D."/>
            <person name="Coyle M."/>
            <person name="Deiros D.R."/>
            <person name="Dinh H."/>
            <person name="Forbes L."/>
            <person name="Fowler G."/>
            <person name="Francisco L."/>
            <person name="Fu Q."/>
            <person name="Gubbala S."/>
            <person name="Hale W."/>
            <person name="Han Y."/>
            <person name="Hemphill L."/>
            <person name="Highlander S.K."/>
            <person name="Hirani K."/>
            <person name="Hogues M."/>
            <person name="Jackson L."/>
            <person name="Jakkamsetti A."/>
            <person name="Javaid M."/>
            <person name="Jiang H."/>
            <person name="Korchina V."/>
            <person name="Kovar C."/>
            <person name="Lara F."/>
            <person name="Lee S."/>
            <person name="Mata R."/>
            <person name="Mathew T."/>
            <person name="Moen C."/>
            <person name="Morales K."/>
            <person name="Munidasa M."/>
            <person name="Nazareth L."/>
            <person name="Ngo R."/>
            <person name="Nguyen L."/>
            <person name="Okwuonu G."/>
            <person name="Ongeri F."/>
            <person name="Patil S."/>
            <person name="Petrosino J."/>
            <person name="Pham C."/>
            <person name="Pham P."/>
            <person name="Pu L.-L."/>
            <person name="Puazo M."/>
            <person name="Raj R."/>
            <person name="Reid J."/>
            <person name="Rouhana J."/>
            <person name="Saada N."/>
            <person name="Shang Y."/>
            <person name="Simmons D."/>
            <person name="Thornton R."/>
            <person name="Warren J."/>
            <person name="Weissenberger G."/>
            <person name="Zhang J."/>
            <person name="Zhang L."/>
            <person name="Zhou C."/>
            <person name="Zhu D."/>
            <person name="Muzny D."/>
            <person name="Worley K."/>
            <person name="Gibbs R."/>
        </authorList>
    </citation>
    <scope>NUCLEOTIDE SEQUENCE [LARGE SCALE GENOMIC DNA]</scope>
    <source>
        <strain evidence="11 12">DSM 15436</strain>
    </source>
</reference>
<accession>C0VYB8</accession>
<feature type="coiled-coil region" evidence="9">
    <location>
        <begin position="490"/>
        <end position="522"/>
    </location>
</feature>
<protein>
    <recommendedName>
        <fullName evidence="7">Chaperone protein DnaK</fullName>
    </recommendedName>
    <alternativeName>
        <fullName evidence="7">HSP70</fullName>
    </alternativeName>
    <alternativeName>
        <fullName evidence="7">Heat shock 70 kDa protein</fullName>
    </alternativeName>
    <alternativeName>
        <fullName evidence="7">Heat shock protein 70</fullName>
    </alternativeName>
</protein>
<feature type="modified residue" description="Phosphothreonine; by autocatalysis" evidence="7">
    <location>
        <position position="175"/>
    </location>
</feature>
<gene>
    <name evidence="7 11" type="primary">dnaK</name>
    <name evidence="11" type="ORF">HMPREF0044_0158</name>
</gene>
<keyword evidence="4 7" id="KW-0067">ATP-binding</keyword>
<proteinExistence type="evidence at transcript level"/>
<dbReference type="GO" id="GO:0140662">
    <property type="term" value="F:ATP-dependent protein folding chaperone"/>
    <property type="evidence" value="ECO:0007669"/>
    <property type="project" value="InterPro"/>
</dbReference>
<dbReference type="PROSITE" id="PS00329">
    <property type="entry name" value="HSP70_2"/>
    <property type="match status" value="1"/>
</dbReference>
<comment type="similarity">
    <text evidence="1 7 8">Belongs to the heat shock protein 70 family.</text>
</comment>
<dbReference type="PANTHER" id="PTHR19375">
    <property type="entry name" value="HEAT SHOCK PROTEIN 70KDA"/>
    <property type="match status" value="1"/>
</dbReference>
<dbReference type="InterPro" id="IPR029047">
    <property type="entry name" value="HSP70_peptide-bd_sf"/>
</dbReference>
<dbReference type="PROSITE" id="PS01036">
    <property type="entry name" value="HSP70_3"/>
    <property type="match status" value="1"/>
</dbReference>
<dbReference type="SUPFAM" id="SSF100934">
    <property type="entry name" value="Heat shock protein 70kD (HSP70), C-terminal subdomain"/>
    <property type="match status" value="1"/>
</dbReference>
<keyword evidence="3 7" id="KW-0547">Nucleotide-binding</keyword>
<dbReference type="InterPro" id="IPR018181">
    <property type="entry name" value="Heat_shock_70_CS"/>
</dbReference>
<keyword evidence="2 7" id="KW-0597">Phosphoprotein</keyword>
<keyword evidence="6 7" id="KW-0143">Chaperone</keyword>
<dbReference type="Gene3D" id="1.20.1270.10">
    <property type="match status" value="1"/>
</dbReference>
<dbReference type="eggNOG" id="COG0443">
    <property type="taxonomic scope" value="Bacteria"/>
</dbReference>
<dbReference type="InterPro" id="IPR013126">
    <property type="entry name" value="Hsp_70_fam"/>
</dbReference>
<evidence type="ECO:0000256" key="6">
    <source>
        <dbReference type="ARBA" id="ARBA00023186"/>
    </source>
</evidence>
<evidence type="ECO:0000256" key="7">
    <source>
        <dbReference type="HAMAP-Rule" id="MF_00332"/>
    </source>
</evidence>
<dbReference type="HOGENOM" id="CLU_005965_2_4_11"/>
<dbReference type="STRING" id="525245.HMPREF0044_0158"/>
<dbReference type="OrthoDB" id="9766019at2"/>
<evidence type="ECO:0000256" key="8">
    <source>
        <dbReference type="RuleBase" id="RU003322"/>
    </source>
</evidence>
<dbReference type="PROSITE" id="PS00297">
    <property type="entry name" value="HSP70_1"/>
    <property type="match status" value="1"/>
</dbReference>
<comment type="induction">
    <text evidence="7">By stress conditions e.g. heat shock.</text>
</comment>
<evidence type="ECO:0000256" key="1">
    <source>
        <dbReference type="ARBA" id="ARBA00007381"/>
    </source>
</evidence>
<evidence type="ECO:0000256" key="10">
    <source>
        <dbReference type="SAM" id="MobiDB-lite"/>
    </source>
</evidence>
<dbReference type="InterPro" id="IPR012725">
    <property type="entry name" value="Chaperone_DnaK"/>
</dbReference>
<name>C0VYB8_9ACTO</name>
<evidence type="ECO:0000256" key="9">
    <source>
        <dbReference type="SAM" id="Coils"/>
    </source>
</evidence>
<dbReference type="EMBL" id="ACFG01000004">
    <property type="protein sequence ID" value="EEH64421.1"/>
    <property type="molecule type" value="Genomic_DNA"/>
</dbReference>
<dbReference type="Gene3D" id="3.90.640.10">
    <property type="entry name" value="Actin, Chain A, domain 4"/>
    <property type="match status" value="1"/>
</dbReference>
<dbReference type="SUPFAM" id="SSF100920">
    <property type="entry name" value="Heat shock protein 70kD (HSP70), peptide-binding domain"/>
    <property type="match status" value="1"/>
</dbReference>
<sequence length="619" mass="66222">MGRAVGIDLGTTNSAIATLEGGEPTIIANAEGMRTTPSVVAFSKTGEVLVGEIAKRQAVTNVDRTIMSVKRHMGTDWTMAVDDKKYTAEEISARILSKLKRDAEEYLGEPVTDAVITVPAYFNDAERQATKDAGAIAGLNVTRIVNEPTAAALAYGLAKGKEDELILVFDLGGGTFDVSLLEIGKDTEDDSTFSTIEVRATSGDNRLGGDDWDRAIVNWLVIQVKAKTGNDLSKDPVAMQRLRDAAEQAKKELSSSTSTNISLQYLTMVDGVPVHLDETLTRAKFEEMTADLLERTKAPFHAVIRDAGISVNDIDHVILVGGSTRMPAVTEVVKQLTGGKEPSKSVNPDEVVAMGAALQAGVIQGDRKDVLLIDVTPLSLGIETKGGFMTKLIDRNTAIPTKSTEIFSTAEDNQPSVLIQVFQGEREFARDNKPLGTFELSGIAPAPRGIPQIEVTFDIDANGIVHVSAKDLGTGKEQSMTITGGSGLAKDEIDRMVKEAEAHAEEDKQRREEAELRNTAEQTVYAMEKVLKDEAEKISDETATAVKADVDALKEALAGTDVAAVRAGLEKLNESGMKIGQEVYAASQAQQAAAGDTSEGAQSEDDVIDAEIIDEDESK</sequence>
<evidence type="ECO:0000256" key="2">
    <source>
        <dbReference type="ARBA" id="ARBA00022553"/>
    </source>
</evidence>
<keyword evidence="5 7" id="KW-0346">Stress response</keyword>
<dbReference type="NCBIfam" id="TIGR02350">
    <property type="entry name" value="prok_dnaK"/>
    <property type="match status" value="1"/>
</dbReference>
<dbReference type="GO" id="GO:0051082">
    <property type="term" value="F:unfolded protein binding"/>
    <property type="evidence" value="ECO:0007669"/>
    <property type="project" value="InterPro"/>
</dbReference>
<keyword evidence="9" id="KW-0175">Coiled coil</keyword>
<dbReference type="InterPro" id="IPR029048">
    <property type="entry name" value="HSP70_C_sf"/>
</dbReference>
<feature type="compositionally biased region" description="Acidic residues" evidence="10">
    <location>
        <begin position="602"/>
        <end position="619"/>
    </location>
</feature>
<dbReference type="CDD" id="cd10234">
    <property type="entry name" value="ASKHA_NBD_HSP70_DnaK-like"/>
    <property type="match status" value="1"/>
</dbReference>
<dbReference type="NCBIfam" id="NF001413">
    <property type="entry name" value="PRK00290.1"/>
    <property type="match status" value="1"/>
</dbReference>
<comment type="caution">
    <text evidence="11">The sequence shown here is derived from an EMBL/GenBank/DDBJ whole genome shotgun (WGS) entry which is preliminary data.</text>
</comment>